<evidence type="ECO:0000313" key="6">
    <source>
        <dbReference type="Ensembl" id="ENSSFAP00005031754.1"/>
    </source>
</evidence>
<organism evidence="6 7">
    <name type="scientific">Salarias fasciatus</name>
    <name type="common">Jewelled blenny</name>
    <name type="synonym">Blennius fasciatus</name>
    <dbReference type="NCBI Taxonomy" id="181472"/>
    <lineage>
        <taxon>Eukaryota</taxon>
        <taxon>Metazoa</taxon>
        <taxon>Chordata</taxon>
        <taxon>Craniata</taxon>
        <taxon>Vertebrata</taxon>
        <taxon>Euteleostomi</taxon>
        <taxon>Actinopterygii</taxon>
        <taxon>Neopterygii</taxon>
        <taxon>Teleostei</taxon>
        <taxon>Neoteleostei</taxon>
        <taxon>Acanthomorphata</taxon>
        <taxon>Ovalentaria</taxon>
        <taxon>Blenniimorphae</taxon>
        <taxon>Blenniiformes</taxon>
        <taxon>Blennioidei</taxon>
        <taxon>Blenniidae</taxon>
        <taxon>Salariinae</taxon>
        <taxon>Salarias</taxon>
    </lineage>
</organism>
<feature type="domain" description="THUMP" evidence="5">
    <location>
        <begin position="238"/>
        <end position="346"/>
    </location>
</feature>
<dbReference type="Gene3D" id="3.40.50.150">
    <property type="entry name" value="Vaccinia Virus protein VP39"/>
    <property type="match status" value="1"/>
</dbReference>
<dbReference type="GO" id="GO:0043527">
    <property type="term" value="C:tRNA methyltransferase complex"/>
    <property type="evidence" value="ECO:0007669"/>
    <property type="project" value="UniProtKB-ARBA"/>
</dbReference>
<dbReference type="SUPFAM" id="SSF143437">
    <property type="entry name" value="THUMP domain-like"/>
    <property type="match status" value="1"/>
</dbReference>
<protein>
    <recommendedName>
        <fullName evidence="5">THUMP domain-containing protein</fullName>
    </recommendedName>
</protein>
<accession>A0A672HS67</accession>
<reference evidence="6" key="3">
    <citation type="submission" date="2025-09" db="UniProtKB">
        <authorList>
            <consortium name="Ensembl"/>
        </authorList>
    </citation>
    <scope>IDENTIFICATION</scope>
</reference>
<feature type="compositionally biased region" description="Basic and acidic residues" evidence="4">
    <location>
        <begin position="186"/>
        <end position="212"/>
    </location>
</feature>
<comment type="similarity">
    <text evidence="1">Belongs to the methyltransferase superfamily.</text>
</comment>
<dbReference type="SMART" id="SM00981">
    <property type="entry name" value="THUMP"/>
    <property type="match status" value="1"/>
</dbReference>
<feature type="compositionally biased region" description="Polar residues" evidence="4">
    <location>
        <begin position="521"/>
        <end position="541"/>
    </location>
</feature>
<dbReference type="PANTHER" id="PTHR14911:SF1">
    <property type="entry name" value="THUMP DOMAIN-CONTAINING PROTEIN 2"/>
    <property type="match status" value="1"/>
</dbReference>
<dbReference type="FunFam" id="3.40.50.150:FF:000073">
    <property type="entry name" value="THUMP domain containing 3"/>
    <property type="match status" value="1"/>
</dbReference>
<dbReference type="SUPFAM" id="SSF53335">
    <property type="entry name" value="S-adenosyl-L-methionine-dependent methyltransferases"/>
    <property type="match status" value="1"/>
</dbReference>
<dbReference type="GO" id="GO:0003723">
    <property type="term" value="F:RNA binding"/>
    <property type="evidence" value="ECO:0007669"/>
    <property type="project" value="UniProtKB-UniRule"/>
</dbReference>
<dbReference type="AlphaFoldDB" id="A0A672HS67"/>
<evidence type="ECO:0000259" key="5">
    <source>
        <dbReference type="PROSITE" id="PS51165"/>
    </source>
</evidence>
<name>A0A672HS67_SALFA</name>
<feature type="region of interest" description="Disordered" evidence="4">
    <location>
        <begin position="508"/>
        <end position="566"/>
    </location>
</feature>
<keyword evidence="2" id="KW-0808">Transferase</keyword>
<keyword evidence="3" id="KW-0694">RNA-binding</keyword>
<feature type="compositionally biased region" description="Basic and acidic residues" evidence="4">
    <location>
        <begin position="154"/>
        <end position="173"/>
    </location>
</feature>
<keyword evidence="7" id="KW-1185">Reference proteome</keyword>
<dbReference type="PROSITE" id="PS51165">
    <property type="entry name" value="THUMP"/>
    <property type="match status" value="1"/>
</dbReference>
<evidence type="ECO:0000256" key="4">
    <source>
        <dbReference type="SAM" id="MobiDB-lite"/>
    </source>
</evidence>
<sequence length="591" mass="65077">MSDVRSEERAVRYYCTAGNGMEVFLMEEVKRKLAAEDVCRMPGKVLFSSSVEIHRVSELKTAERLFLLLKEDSPLKLSAHTSPAKATSLLHSRLLHDRNQWTCAVMTWFRLQGELADSKTTLKNPSAAQGVTMREEEDIKGNGAWVKFTTELSKSTEHQKEDKRRSEEPESGKHNGTHTLGKKRKREEEERNSEGMDPQVEKNAEESEKSSEVRTAMTEGLSSCGKNGSHGSDKGLLCSCTKLQHRVEGNRMDDTAALENVKTTEEEERINWKGCWRDPQLPSCISFRISCKCTGSLSRCLTSQEVSRVIGVGLSKLLGWKVDLKNPTVEINVNLSDDHCLLGIPLTRLPLANRTYIKTTGLRSTVAWAMASLVQIQPGFCVVDPMCGVGTILIEAARENEAVCFLGMDIDEGQLLKAGQNVSFAGLENRIHLLRASSLALPLAASSVNAVICDLPFGRKFSTRADMAASLPLILTEMERVLRPGGVLVLLLSPQLSCLLKKLLMHEDSGPSSHKEAEPQTGKQRCPSPSASPTKQQSSQIHPEIKSKPARAPEPQTELQPTASSLKHQATFRVSLGAIDGLIHKYVKTGS</sequence>
<evidence type="ECO:0000256" key="1">
    <source>
        <dbReference type="ARBA" id="ARBA00008361"/>
    </source>
</evidence>
<evidence type="ECO:0000313" key="7">
    <source>
        <dbReference type="Proteomes" id="UP000472267"/>
    </source>
</evidence>
<dbReference type="Gene3D" id="3.30.2130.30">
    <property type="match status" value="1"/>
</dbReference>
<dbReference type="Ensembl" id="ENSSFAT00005032892.1">
    <property type="protein sequence ID" value="ENSSFAP00005031754.1"/>
    <property type="gene ID" value="ENSSFAG00005016102.1"/>
</dbReference>
<reference evidence="6" key="1">
    <citation type="submission" date="2019-06" db="EMBL/GenBank/DDBJ databases">
        <authorList>
            <consortium name="Wellcome Sanger Institute Data Sharing"/>
        </authorList>
    </citation>
    <scope>NUCLEOTIDE SEQUENCE [LARGE SCALE GENOMIC DNA]</scope>
</reference>
<reference evidence="6" key="2">
    <citation type="submission" date="2025-08" db="UniProtKB">
        <authorList>
            <consortium name="Ensembl"/>
        </authorList>
    </citation>
    <scope>IDENTIFICATION</scope>
</reference>
<evidence type="ECO:0000256" key="3">
    <source>
        <dbReference type="PROSITE-ProRule" id="PRU00529"/>
    </source>
</evidence>
<proteinExistence type="inferred from homology"/>
<dbReference type="CDD" id="cd11715">
    <property type="entry name" value="THUMP_AdoMetMT"/>
    <property type="match status" value="1"/>
</dbReference>
<feature type="compositionally biased region" description="Basic and acidic residues" evidence="4">
    <location>
        <begin position="508"/>
        <end position="518"/>
    </location>
</feature>
<dbReference type="FunCoup" id="A0A672HS67">
    <property type="interactions" value="417"/>
</dbReference>
<dbReference type="PANTHER" id="PTHR14911">
    <property type="entry name" value="THUMP DOMAIN-CONTAINING"/>
    <property type="match status" value="1"/>
</dbReference>
<dbReference type="CDD" id="cd02440">
    <property type="entry name" value="AdoMet_MTases"/>
    <property type="match status" value="1"/>
</dbReference>
<feature type="region of interest" description="Disordered" evidence="4">
    <location>
        <begin position="124"/>
        <end position="230"/>
    </location>
</feature>
<keyword evidence="2" id="KW-0489">Methyltransferase</keyword>
<gene>
    <name evidence="6" type="primary">thumpd2</name>
</gene>
<dbReference type="InterPro" id="IPR029063">
    <property type="entry name" value="SAM-dependent_MTases_sf"/>
</dbReference>
<dbReference type="InterPro" id="IPR000241">
    <property type="entry name" value="RlmKL-like_Mtase"/>
</dbReference>
<evidence type="ECO:0000256" key="2">
    <source>
        <dbReference type="ARBA" id="ARBA00022603"/>
    </source>
</evidence>
<dbReference type="Proteomes" id="UP000472267">
    <property type="component" value="Chromosome 13"/>
</dbReference>
<dbReference type="GO" id="GO:0016423">
    <property type="term" value="F:tRNA (guanine) methyltransferase activity"/>
    <property type="evidence" value="ECO:0007669"/>
    <property type="project" value="TreeGrafter"/>
</dbReference>
<feature type="compositionally biased region" description="Polar residues" evidence="4">
    <location>
        <begin position="557"/>
        <end position="566"/>
    </location>
</feature>
<dbReference type="OMA" id="QWTSAVM"/>
<dbReference type="InterPro" id="IPR004114">
    <property type="entry name" value="THUMP_dom"/>
</dbReference>
<dbReference type="InParanoid" id="A0A672HS67"/>
<feature type="compositionally biased region" description="Polar residues" evidence="4">
    <location>
        <begin position="220"/>
        <end position="230"/>
    </location>
</feature>
<dbReference type="Pfam" id="PF02926">
    <property type="entry name" value="THUMP"/>
    <property type="match status" value="1"/>
</dbReference>
<dbReference type="GO" id="GO:0030488">
    <property type="term" value="P:tRNA methylation"/>
    <property type="evidence" value="ECO:0007669"/>
    <property type="project" value="TreeGrafter"/>
</dbReference>
<dbReference type="Pfam" id="PF01170">
    <property type="entry name" value="UPF0020"/>
    <property type="match status" value="1"/>
</dbReference>